<evidence type="ECO:0000313" key="14">
    <source>
        <dbReference type="Proteomes" id="UP000265742"/>
    </source>
</evidence>
<evidence type="ECO:0000256" key="2">
    <source>
        <dbReference type="ARBA" id="ARBA00005684"/>
    </source>
</evidence>
<dbReference type="OrthoDB" id="9811841at2"/>
<dbReference type="Gene3D" id="3.20.20.80">
    <property type="entry name" value="Glycosidases"/>
    <property type="match status" value="1"/>
</dbReference>
<dbReference type="EMBL" id="QXTG01000001">
    <property type="protein sequence ID" value="RIX30594.1"/>
    <property type="molecule type" value="Genomic_DNA"/>
</dbReference>
<dbReference type="GO" id="GO:0004134">
    <property type="term" value="F:4-alpha-glucanotransferase activity"/>
    <property type="evidence" value="ECO:0007669"/>
    <property type="project" value="UniProtKB-EC"/>
</dbReference>
<proteinExistence type="inferred from homology"/>
<evidence type="ECO:0000256" key="4">
    <source>
        <dbReference type="ARBA" id="ARBA00020295"/>
    </source>
</evidence>
<evidence type="ECO:0000313" key="13">
    <source>
        <dbReference type="EMBL" id="RIX30594.1"/>
    </source>
</evidence>
<keyword evidence="14" id="KW-1185">Reference proteome</keyword>
<keyword evidence="7 10" id="KW-0119">Carbohydrate metabolism</keyword>
<dbReference type="SUPFAM" id="SSF51445">
    <property type="entry name" value="(Trans)glycosidases"/>
    <property type="match status" value="1"/>
</dbReference>
<dbReference type="Pfam" id="PF21226">
    <property type="entry name" value="MalQ_N"/>
    <property type="match status" value="1"/>
</dbReference>
<dbReference type="InterPro" id="IPR048458">
    <property type="entry name" value="MalQ_N"/>
</dbReference>
<evidence type="ECO:0000256" key="9">
    <source>
        <dbReference type="ARBA" id="ARBA00031501"/>
    </source>
</evidence>
<feature type="domain" description="MalQ N-terminal beta-sandwich" evidence="12">
    <location>
        <begin position="127"/>
        <end position="217"/>
    </location>
</feature>
<comment type="catalytic activity">
    <reaction evidence="1 10">
        <text>Transfers a segment of a (1-&gt;4)-alpha-D-glucan to a new position in an acceptor, which may be glucose or a (1-&gt;4)-alpha-D-glucan.</text>
        <dbReference type="EC" id="2.4.1.25"/>
    </reaction>
</comment>
<feature type="region of interest" description="Disordered" evidence="11">
    <location>
        <begin position="1"/>
        <end position="65"/>
    </location>
</feature>
<evidence type="ECO:0000256" key="3">
    <source>
        <dbReference type="ARBA" id="ARBA00012560"/>
    </source>
</evidence>
<evidence type="ECO:0000256" key="5">
    <source>
        <dbReference type="ARBA" id="ARBA00022676"/>
    </source>
</evidence>
<evidence type="ECO:0000256" key="7">
    <source>
        <dbReference type="ARBA" id="ARBA00023277"/>
    </source>
</evidence>
<evidence type="ECO:0000256" key="8">
    <source>
        <dbReference type="ARBA" id="ARBA00031423"/>
    </source>
</evidence>
<organism evidence="13 14">
    <name type="scientific">Amnibacterium setariae</name>
    <dbReference type="NCBI Taxonomy" id="2306585"/>
    <lineage>
        <taxon>Bacteria</taxon>
        <taxon>Bacillati</taxon>
        <taxon>Actinomycetota</taxon>
        <taxon>Actinomycetes</taxon>
        <taxon>Micrococcales</taxon>
        <taxon>Microbacteriaceae</taxon>
        <taxon>Amnibacterium</taxon>
    </lineage>
</organism>
<protein>
    <recommendedName>
        <fullName evidence="4 10">4-alpha-glucanotransferase</fullName>
        <ecNumber evidence="3 10">2.4.1.25</ecNumber>
    </recommendedName>
    <alternativeName>
        <fullName evidence="8 10">Amylomaltase</fullName>
    </alternativeName>
    <alternativeName>
        <fullName evidence="9 10">Disproportionating enzyme</fullName>
    </alternativeName>
</protein>
<name>A0A3A1U149_9MICO</name>
<dbReference type="EC" id="2.4.1.25" evidence="3 10"/>
<dbReference type="InterPro" id="IPR017853">
    <property type="entry name" value="GH"/>
</dbReference>
<evidence type="ECO:0000256" key="6">
    <source>
        <dbReference type="ARBA" id="ARBA00022679"/>
    </source>
</evidence>
<dbReference type="AlphaFoldDB" id="A0A3A1U149"/>
<accession>A0A3A1U149</accession>
<comment type="caution">
    <text evidence="13">The sequence shown here is derived from an EMBL/GenBank/DDBJ whole genome shotgun (WGS) entry which is preliminary data.</text>
</comment>
<evidence type="ECO:0000259" key="12">
    <source>
        <dbReference type="Pfam" id="PF21226"/>
    </source>
</evidence>
<dbReference type="GO" id="GO:0005975">
    <property type="term" value="P:carbohydrate metabolic process"/>
    <property type="evidence" value="ECO:0007669"/>
    <property type="project" value="InterPro"/>
</dbReference>
<feature type="compositionally biased region" description="Low complexity" evidence="11">
    <location>
        <begin position="1"/>
        <end position="28"/>
    </location>
</feature>
<dbReference type="Pfam" id="PF02446">
    <property type="entry name" value="Glyco_hydro_77"/>
    <property type="match status" value="1"/>
</dbReference>
<evidence type="ECO:0000256" key="1">
    <source>
        <dbReference type="ARBA" id="ARBA00000439"/>
    </source>
</evidence>
<gene>
    <name evidence="13" type="primary">malQ</name>
    <name evidence="13" type="ORF">D1781_04025</name>
</gene>
<dbReference type="Proteomes" id="UP000265742">
    <property type="component" value="Unassembled WGS sequence"/>
</dbReference>
<comment type="similarity">
    <text evidence="2 10">Belongs to the disproportionating enzyme family.</text>
</comment>
<keyword evidence="5 10" id="KW-0328">Glycosyltransferase</keyword>
<keyword evidence="6 10" id="KW-0808">Transferase</keyword>
<dbReference type="InterPro" id="IPR003385">
    <property type="entry name" value="Glyco_hydro_77"/>
</dbReference>
<dbReference type="NCBIfam" id="TIGR00217">
    <property type="entry name" value="malQ"/>
    <property type="match status" value="1"/>
</dbReference>
<reference evidence="14" key="1">
    <citation type="submission" date="2018-09" db="EMBL/GenBank/DDBJ databases">
        <authorList>
            <person name="Kim I."/>
        </authorList>
    </citation>
    <scope>NUCLEOTIDE SEQUENCE [LARGE SCALE GENOMIC DNA]</scope>
    <source>
        <strain evidence="14">DD4a</strain>
    </source>
</reference>
<dbReference type="PANTHER" id="PTHR32438">
    <property type="entry name" value="4-ALPHA-GLUCANOTRANSFERASE DPE1, CHLOROPLASTIC/AMYLOPLASTIC"/>
    <property type="match status" value="1"/>
</dbReference>
<evidence type="ECO:0000256" key="10">
    <source>
        <dbReference type="RuleBase" id="RU361207"/>
    </source>
</evidence>
<dbReference type="PANTHER" id="PTHR32438:SF5">
    <property type="entry name" value="4-ALPHA-GLUCANOTRANSFERASE DPE1, CHLOROPLASTIC_AMYLOPLASTIC"/>
    <property type="match status" value="1"/>
</dbReference>
<sequence length="763" mass="82230">MPCGSIAGCASSASTNAATPEAATPWAEGVDRGRATALLSPAAPERPPRAAPEVRGAGSSPVTQPEQPLLDLARAHRVATSFTDWRGETRTVSTETLTAVLTALGADPADPVAALHAAWEAPWRRTLPACTTAVQGAERLVWMHVPDGAPAALAVELEEGGRRDLEQVDQWVPPREVDGALVGEATFRIPGDLPLGYHRLVAASGDRTEEAPLIVTPADVGLPARQGDRRGWGLAAQLYSVRSAGSWGVGDLADLTDLAVWAGADLGADYVLVNPLHAAEPVPPLEPSPYLPSSRRFFNPLYLRVEAVPEYAALPSRARARVAMLARRVREKAAAADRIDRDTAWAAKREALRLLFTVPRSAGRELDLAAFRRREGAALVDFATWSVLAETHGTDARTWPEDLRTPGSPAVAAFAAEHAEDVDFTCWLQWLLDEQLSHAQDKALGTGMGIGVMHDLAVGVHPGGADAWRLGDAYAKGVTVGAPPDPFNQLGQNWQQPPWRPDALEASAYAPFRDLIRAVLRHAGGVRVDHVIGLFRLWWVPEGQEADRGAYVHYDHEALIGVLSLEAVRAQAVVVGEDLGVVDPSARTHLASRGILGTSILWFETADGGALPAERWREQCLASVTTHDLPPTAGYLEGEHVRLRDELGLLTRPVEEELAADRAEQRVWLDEVRSRGLLADDASEEETVVALHRYLVLTPARLVGAALVDLVGDRRTQNQPGTLEEYPNWRVPLSGPDGRPIALEDVFTSPRAARLAAVLPRRG</sequence>
<evidence type="ECO:0000256" key="11">
    <source>
        <dbReference type="SAM" id="MobiDB-lite"/>
    </source>
</evidence>